<dbReference type="InterPro" id="IPR008030">
    <property type="entry name" value="NmrA-like"/>
</dbReference>
<keyword evidence="3" id="KW-0560">Oxidoreductase</keyword>
<dbReference type="PANTHER" id="PTHR42748">
    <property type="entry name" value="NITROGEN METABOLITE REPRESSION PROTEIN NMRA FAMILY MEMBER"/>
    <property type="match status" value="1"/>
</dbReference>
<dbReference type="Gene3D" id="3.40.50.720">
    <property type="entry name" value="NAD(P)-binding Rossmann-like Domain"/>
    <property type="match status" value="1"/>
</dbReference>
<accession>A0A8H6MHH3</accession>
<dbReference type="InterPro" id="IPR051164">
    <property type="entry name" value="NmrA-like_oxidored"/>
</dbReference>
<evidence type="ECO:0000313" key="5">
    <source>
        <dbReference type="EMBL" id="KAF6781719.1"/>
    </source>
</evidence>
<feature type="non-terminal residue" evidence="5">
    <location>
        <position position="131"/>
    </location>
</feature>
<protein>
    <submittedName>
        <fullName evidence="5">Cinnamoyl-CoA reductase</fullName>
    </submittedName>
</protein>
<dbReference type="EMBL" id="WIGM01002306">
    <property type="protein sequence ID" value="KAF6781719.1"/>
    <property type="molecule type" value="Genomic_DNA"/>
</dbReference>
<evidence type="ECO:0000259" key="4">
    <source>
        <dbReference type="Pfam" id="PF05368"/>
    </source>
</evidence>
<comment type="caution">
    <text evidence="5">The sequence shown here is derived from an EMBL/GenBank/DDBJ whole genome shotgun (WGS) entry which is preliminary data.</text>
</comment>
<dbReference type="Proteomes" id="UP000639643">
    <property type="component" value="Unassembled WGS sequence"/>
</dbReference>
<proteinExistence type="inferred from homology"/>
<keyword evidence="6" id="KW-1185">Reference proteome</keyword>
<organism evidence="5 6">
    <name type="scientific">Colletotrichum musicola</name>
    <dbReference type="NCBI Taxonomy" id="2175873"/>
    <lineage>
        <taxon>Eukaryota</taxon>
        <taxon>Fungi</taxon>
        <taxon>Dikarya</taxon>
        <taxon>Ascomycota</taxon>
        <taxon>Pezizomycotina</taxon>
        <taxon>Sordariomycetes</taxon>
        <taxon>Hypocreomycetidae</taxon>
        <taxon>Glomerellales</taxon>
        <taxon>Glomerellaceae</taxon>
        <taxon>Colletotrichum</taxon>
        <taxon>Colletotrichum orchidearum species complex</taxon>
    </lineage>
</organism>
<feature type="domain" description="NmrA-like" evidence="4">
    <location>
        <begin position="8"/>
        <end position="131"/>
    </location>
</feature>
<evidence type="ECO:0000313" key="6">
    <source>
        <dbReference type="Proteomes" id="UP000639643"/>
    </source>
</evidence>
<comment type="similarity">
    <text evidence="1">Belongs to the NmrA-type oxidoreductase family.</text>
</comment>
<sequence>MPASKTPRTIVVVGATGNQGGGVVRALLSSSSSDWHVRALTRDPTSPKAKALVDEHHTHASSGRLVLVQGHVYDRDSLRSAFAGAHGVFAITAEVCLGRTVVEEADMAHEIEAGRNMVAAAEEAGVAHFVF</sequence>
<dbReference type="SUPFAM" id="SSF51735">
    <property type="entry name" value="NAD(P)-binding Rossmann-fold domains"/>
    <property type="match status" value="1"/>
</dbReference>
<dbReference type="OrthoDB" id="4793041at2759"/>
<evidence type="ECO:0000256" key="1">
    <source>
        <dbReference type="ARBA" id="ARBA00006328"/>
    </source>
</evidence>
<dbReference type="PANTHER" id="PTHR42748:SF30">
    <property type="entry name" value="NMRA-LIKE DOMAIN-CONTAINING PROTEIN"/>
    <property type="match status" value="1"/>
</dbReference>
<evidence type="ECO:0000256" key="3">
    <source>
        <dbReference type="ARBA" id="ARBA00023002"/>
    </source>
</evidence>
<dbReference type="GO" id="GO:0005634">
    <property type="term" value="C:nucleus"/>
    <property type="evidence" value="ECO:0007669"/>
    <property type="project" value="TreeGrafter"/>
</dbReference>
<evidence type="ECO:0000256" key="2">
    <source>
        <dbReference type="ARBA" id="ARBA00022857"/>
    </source>
</evidence>
<reference evidence="5" key="1">
    <citation type="journal article" date="2020" name="Phytopathology">
        <title>Genome Sequence Resources of Colletotrichum truncatum, C. plurivorum, C. musicola, and C. sojae: Four Species Pathogenic to Soybean (Glycine max).</title>
        <authorList>
            <person name="Rogerio F."/>
            <person name="Boufleur T.R."/>
            <person name="Ciampi-Guillardi M."/>
            <person name="Sukno S.A."/>
            <person name="Thon M.R."/>
            <person name="Massola Junior N.S."/>
            <person name="Baroncelli R."/>
        </authorList>
    </citation>
    <scope>NUCLEOTIDE SEQUENCE</scope>
    <source>
        <strain evidence="5">LFN0074</strain>
    </source>
</reference>
<keyword evidence="2" id="KW-0521">NADP</keyword>
<name>A0A8H6MHH3_9PEZI</name>
<dbReference type="InterPro" id="IPR036291">
    <property type="entry name" value="NAD(P)-bd_dom_sf"/>
</dbReference>
<dbReference type="AlphaFoldDB" id="A0A8H6MHH3"/>
<gene>
    <name evidence="5" type="ORF">CMUS01_16756</name>
</gene>
<dbReference type="Pfam" id="PF05368">
    <property type="entry name" value="NmrA"/>
    <property type="match status" value="1"/>
</dbReference>
<dbReference type="GO" id="GO:0016491">
    <property type="term" value="F:oxidoreductase activity"/>
    <property type="evidence" value="ECO:0007669"/>
    <property type="project" value="UniProtKB-KW"/>
</dbReference>